<dbReference type="AlphaFoldDB" id="E6TUV1"/>
<sequence length="251" mass="29170">MYFYCIKDHLKDSDDIFISTTKNVDEVKNIILFMQAKVNVDISEEIYLNSEDIVQLLIDHYDCARKTVIDSSKPIEMIELVQLWNDNIENIERIVLHPDNQQAQVEDAILKRLEKHAKFLFINAAVKLPKWAENTSIEPLTLQVTHNGVLIQGLSVLTEEERGKMLQFYPASKFYGNHSLFFSFKDFPPYEYSFSWNGKHVTVMHVHESDHAATEIKKQMNIGYYLTESDLNLPINSLTDLQKLKTKMRLG</sequence>
<keyword evidence="2" id="KW-1185">Reference proteome</keyword>
<dbReference type="STRING" id="649639.Bcell_3864"/>
<dbReference type="RefSeq" id="WP_013490434.1">
    <property type="nucleotide sequence ID" value="NC_014829.1"/>
</dbReference>
<organism evidence="1 2">
    <name type="scientific">Evansella cellulosilytica (strain ATCC 21833 / DSM 2522 / FERM P-1141 / JCM 9156 / N-4)</name>
    <name type="common">Bacillus cellulosilyticus</name>
    <dbReference type="NCBI Taxonomy" id="649639"/>
    <lineage>
        <taxon>Bacteria</taxon>
        <taxon>Bacillati</taxon>
        <taxon>Bacillota</taxon>
        <taxon>Bacilli</taxon>
        <taxon>Bacillales</taxon>
        <taxon>Bacillaceae</taxon>
        <taxon>Evansella</taxon>
    </lineage>
</organism>
<proteinExistence type="predicted"/>
<name>E6TUV1_EVAC2</name>
<evidence type="ECO:0000313" key="2">
    <source>
        <dbReference type="Proteomes" id="UP000001401"/>
    </source>
</evidence>
<dbReference type="EMBL" id="CP002394">
    <property type="protein sequence ID" value="ADU32103.1"/>
    <property type="molecule type" value="Genomic_DNA"/>
</dbReference>
<dbReference type="KEGG" id="bco:Bcell_3864"/>
<dbReference type="OrthoDB" id="9830178at2"/>
<gene>
    <name evidence="1" type="ordered locus">Bcell_3864</name>
</gene>
<evidence type="ECO:0000313" key="1">
    <source>
        <dbReference type="EMBL" id="ADU32103.1"/>
    </source>
</evidence>
<dbReference type="Proteomes" id="UP000001401">
    <property type="component" value="Chromosome"/>
</dbReference>
<reference evidence="1" key="1">
    <citation type="submission" date="2010-12" db="EMBL/GenBank/DDBJ databases">
        <title>Complete sequence of Bacillus cellulosilyticus DSM 2522.</title>
        <authorList>
            <consortium name="US DOE Joint Genome Institute"/>
            <person name="Lucas S."/>
            <person name="Copeland A."/>
            <person name="Lapidus A."/>
            <person name="Cheng J.-F."/>
            <person name="Bruce D."/>
            <person name="Goodwin L."/>
            <person name="Pitluck S."/>
            <person name="Chertkov O."/>
            <person name="Detter J.C."/>
            <person name="Han C."/>
            <person name="Tapia R."/>
            <person name="Land M."/>
            <person name="Hauser L."/>
            <person name="Jeffries C."/>
            <person name="Kyrpides N."/>
            <person name="Ivanova N."/>
            <person name="Mikhailova N."/>
            <person name="Brumm P."/>
            <person name="Mead D."/>
            <person name="Woyke T."/>
        </authorList>
    </citation>
    <scope>NUCLEOTIDE SEQUENCE [LARGE SCALE GENOMIC DNA]</scope>
    <source>
        <strain evidence="1">DSM 2522</strain>
    </source>
</reference>
<accession>E6TUV1</accession>
<dbReference type="HOGENOM" id="CLU_1105385_0_0_9"/>
<protein>
    <submittedName>
        <fullName evidence="1">Uncharacterized protein</fullName>
    </submittedName>
</protein>